<evidence type="ECO:0000256" key="1">
    <source>
        <dbReference type="SAM" id="MobiDB-lite"/>
    </source>
</evidence>
<dbReference type="RefSeq" id="XP_012178015.1">
    <property type="nucleotide sequence ID" value="XM_012322625.1"/>
</dbReference>
<dbReference type="InParanoid" id="J4HS39"/>
<reference evidence="2 3" key="1">
    <citation type="journal article" date="2012" name="Appl. Environ. Microbiol.">
        <title>Short-read sequencing for genomic analysis of the brown rot fungus Fibroporia radiculosa.</title>
        <authorList>
            <person name="Tang J.D."/>
            <person name="Perkins A.D."/>
            <person name="Sonstegard T.S."/>
            <person name="Schroeder S.G."/>
            <person name="Burgess S.C."/>
            <person name="Diehl S.V."/>
        </authorList>
    </citation>
    <scope>NUCLEOTIDE SEQUENCE [LARGE SCALE GENOMIC DNA]</scope>
    <source>
        <strain evidence="2 3">TFFH 294</strain>
    </source>
</reference>
<proteinExistence type="predicted"/>
<accession>J4HS39</accession>
<name>J4HS39_9APHY</name>
<protein>
    <submittedName>
        <fullName evidence="2">Uncharacterized protein</fullName>
    </submittedName>
</protein>
<feature type="region of interest" description="Disordered" evidence="1">
    <location>
        <begin position="140"/>
        <end position="164"/>
    </location>
</feature>
<sequence>MATGSGRAAASEAGQCSCEEVDEDEGEGEDEDEIYSSTSPHSFSPLPPFDPPLATGLDRRDPLGVDPPLAPTISLRFILDPGLDCARPDKLDIPDTTPAAGGLPRIHGIFKCTHPTHVFAYSARSRHSLFRSNAARYRSYDSRNPRSTRDENISSPRDVDAGGIGDIGTEELRFVLLALGEGDRARRTGEGTIVVVTRVESVRPNRKERGLKGNFDRKGGWRTFRCMLNCRSARFA</sequence>
<dbReference type="HOGENOM" id="CLU_1175446_0_0_1"/>
<dbReference type="Proteomes" id="UP000006352">
    <property type="component" value="Unassembled WGS sequence"/>
</dbReference>
<feature type="region of interest" description="Disordered" evidence="1">
    <location>
        <begin position="1"/>
        <end position="65"/>
    </location>
</feature>
<evidence type="ECO:0000313" key="3">
    <source>
        <dbReference type="Proteomes" id="UP000006352"/>
    </source>
</evidence>
<feature type="compositionally biased region" description="Acidic residues" evidence="1">
    <location>
        <begin position="19"/>
        <end position="34"/>
    </location>
</feature>
<organism evidence="2 3">
    <name type="scientific">Fibroporia radiculosa</name>
    <dbReference type="NCBI Taxonomy" id="599839"/>
    <lineage>
        <taxon>Eukaryota</taxon>
        <taxon>Fungi</taxon>
        <taxon>Dikarya</taxon>
        <taxon>Basidiomycota</taxon>
        <taxon>Agaricomycotina</taxon>
        <taxon>Agaricomycetes</taxon>
        <taxon>Polyporales</taxon>
        <taxon>Fibroporiaceae</taxon>
        <taxon>Fibroporia</taxon>
    </lineage>
</organism>
<evidence type="ECO:0000313" key="2">
    <source>
        <dbReference type="EMBL" id="CCL98732.1"/>
    </source>
</evidence>
<feature type="compositionally biased region" description="Basic and acidic residues" evidence="1">
    <location>
        <begin position="140"/>
        <end position="160"/>
    </location>
</feature>
<dbReference type="GeneID" id="24093643"/>
<dbReference type="AlphaFoldDB" id="J4HS39"/>
<keyword evidence="3" id="KW-1185">Reference proteome</keyword>
<dbReference type="EMBL" id="HE796898">
    <property type="protein sequence ID" value="CCL98732.1"/>
    <property type="molecule type" value="Genomic_DNA"/>
</dbReference>
<gene>
    <name evidence="2" type="ORF">FIBRA_00737</name>
</gene>